<dbReference type="InterPro" id="IPR036259">
    <property type="entry name" value="MFS_trans_sf"/>
</dbReference>
<gene>
    <name evidence="9" type="ORF">AMS68_002068</name>
</gene>
<dbReference type="GO" id="GO:0005886">
    <property type="term" value="C:plasma membrane"/>
    <property type="evidence" value="ECO:0007669"/>
    <property type="project" value="TreeGrafter"/>
</dbReference>
<dbReference type="EMBL" id="CP051139">
    <property type="protein sequence ID" value="QIW96550.1"/>
    <property type="molecule type" value="Genomic_DNA"/>
</dbReference>
<evidence type="ECO:0000313" key="10">
    <source>
        <dbReference type="Proteomes" id="UP000503462"/>
    </source>
</evidence>
<keyword evidence="3 7" id="KW-0812">Transmembrane</keyword>
<feature type="transmembrane region" description="Helical" evidence="7">
    <location>
        <begin position="129"/>
        <end position="146"/>
    </location>
</feature>
<feature type="transmembrane region" description="Helical" evidence="7">
    <location>
        <begin position="158"/>
        <end position="178"/>
    </location>
</feature>
<dbReference type="PANTHER" id="PTHR23502">
    <property type="entry name" value="MAJOR FACILITATOR SUPERFAMILY"/>
    <property type="match status" value="1"/>
</dbReference>
<keyword evidence="4 7" id="KW-1133">Transmembrane helix</keyword>
<dbReference type="CDD" id="cd17323">
    <property type="entry name" value="MFS_Tpo1_MDR_like"/>
    <property type="match status" value="1"/>
</dbReference>
<feature type="transmembrane region" description="Helical" evidence="7">
    <location>
        <begin position="287"/>
        <end position="306"/>
    </location>
</feature>
<feature type="transmembrane region" description="Helical" evidence="7">
    <location>
        <begin position="215"/>
        <end position="234"/>
    </location>
</feature>
<sequence>MSVKSKTSTSSISSKFTHDLERGGSIPTQVTIESEKTVQPLDWDGPQDQDNPLNWPSWKRTYHTLIPSAAAVVCTIASSIYTPAVDSIVTSFSVSQEVALLPFAFYILGLGFGPLLAAPCSETYGRRMVYLTSIPIFALFTLGAALSQDIASLVITRFFAGIFAGPNVVIGSATIADLYKPSDRAFPMTLYIATPFCGPAIAPLIGAYATDNLGWRWTMWATLIMAAAVILLALPMRETYKTVILTRRAKQRNDRRADPGTTVVEAFRSFITTSLKRPVHMACTEPIVTLTMFYIALNFAMLYSFFAAFPEVLMQAYGFGQGQVGLTFLAIGVGALIASLIILAIDHYVFRVEVQEKGQITPEKRLYIAMIASCLLPISLFWFGWTARSDIHWISPVLAEVVFSCGNMMIFMSFVLYLSDTYGARYTASAMTANTFLRYMLGATFPLWILYLYKGVGTGWATSVLAFLSLLMSPIPWVFYVWGPTLRARSKY</sequence>
<evidence type="ECO:0000256" key="6">
    <source>
        <dbReference type="SAM" id="MobiDB-lite"/>
    </source>
</evidence>
<evidence type="ECO:0000259" key="8">
    <source>
        <dbReference type="PROSITE" id="PS50850"/>
    </source>
</evidence>
<feature type="transmembrane region" description="Helical" evidence="7">
    <location>
        <begin position="99"/>
        <end position="117"/>
    </location>
</feature>
<organism evidence="9 10">
    <name type="scientific">Peltaster fructicola</name>
    <dbReference type="NCBI Taxonomy" id="286661"/>
    <lineage>
        <taxon>Eukaryota</taxon>
        <taxon>Fungi</taxon>
        <taxon>Dikarya</taxon>
        <taxon>Ascomycota</taxon>
        <taxon>Pezizomycotina</taxon>
        <taxon>Dothideomycetes</taxon>
        <taxon>Dothideomycetes incertae sedis</taxon>
        <taxon>Peltaster</taxon>
    </lineage>
</organism>
<dbReference type="InterPro" id="IPR020846">
    <property type="entry name" value="MFS_dom"/>
</dbReference>
<keyword evidence="10" id="KW-1185">Reference proteome</keyword>
<evidence type="ECO:0000256" key="1">
    <source>
        <dbReference type="ARBA" id="ARBA00004141"/>
    </source>
</evidence>
<evidence type="ECO:0000313" key="9">
    <source>
        <dbReference type="EMBL" id="QIW96550.1"/>
    </source>
</evidence>
<evidence type="ECO:0000256" key="4">
    <source>
        <dbReference type="ARBA" id="ARBA00022989"/>
    </source>
</evidence>
<keyword evidence="5 7" id="KW-0472">Membrane</keyword>
<feature type="region of interest" description="Disordered" evidence="6">
    <location>
        <begin position="1"/>
        <end position="31"/>
    </location>
</feature>
<feature type="transmembrane region" description="Helical" evidence="7">
    <location>
        <begin position="436"/>
        <end position="453"/>
    </location>
</feature>
<dbReference type="GO" id="GO:0015606">
    <property type="term" value="F:spermidine transmembrane transporter activity"/>
    <property type="evidence" value="ECO:0007669"/>
    <property type="project" value="TreeGrafter"/>
</dbReference>
<feature type="transmembrane region" description="Helical" evidence="7">
    <location>
        <begin position="326"/>
        <end position="345"/>
    </location>
</feature>
<evidence type="ECO:0000256" key="3">
    <source>
        <dbReference type="ARBA" id="ARBA00022692"/>
    </source>
</evidence>
<evidence type="ECO:0000256" key="5">
    <source>
        <dbReference type="ARBA" id="ARBA00023136"/>
    </source>
</evidence>
<feature type="transmembrane region" description="Helical" evidence="7">
    <location>
        <begin position="190"/>
        <end position="209"/>
    </location>
</feature>
<evidence type="ECO:0000256" key="2">
    <source>
        <dbReference type="ARBA" id="ARBA00008335"/>
    </source>
</evidence>
<proteinExistence type="inferred from homology"/>
<accession>A0A6H0XPH4</accession>
<dbReference type="GO" id="GO:0000297">
    <property type="term" value="F:spermine transmembrane transporter activity"/>
    <property type="evidence" value="ECO:0007669"/>
    <property type="project" value="TreeGrafter"/>
</dbReference>
<feature type="domain" description="Major facilitator superfamily (MFS) profile" evidence="8">
    <location>
        <begin position="63"/>
        <end position="486"/>
    </location>
</feature>
<dbReference type="FunFam" id="1.20.1250.20:FF:000082">
    <property type="entry name" value="MFS multidrug transporter, putative"/>
    <property type="match status" value="1"/>
</dbReference>
<feature type="transmembrane region" description="Helical" evidence="7">
    <location>
        <begin position="366"/>
        <end position="385"/>
    </location>
</feature>
<protein>
    <recommendedName>
        <fullName evidence="8">Major facilitator superfamily (MFS) profile domain-containing protein</fullName>
    </recommendedName>
</protein>
<name>A0A6H0XPH4_9PEZI</name>
<feature type="transmembrane region" description="Helical" evidence="7">
    <location>
        <begin position="65"/>
        <end position="84"/>
    </location>
</feature>
<comment type="similarity">
    <text evidence="2">Belongs to the major facilitator superfamily.</text>
</comment>
<comment type="subcellular location">
    <subcellularLocation>
        <location evidence="1">Membrane</location>
        <topology evidence="1">Multi-pass membrane protein</topology>
    </subcellularLocation>
</comment>
<feature type="transmembrane region" description="Helical" evidence="7">
    <location>
        <begin position="391"/>
        <end position="416"/>
    </location>
</feature>
<evidence type="ECO:0000256" key="7">
    <source>
        <dbReference type="SAM" id="Phobius"/>
    </source>
</evidence>
<dbReference type="Proteomes" id="UP000503462">
    <property type="component" value="Chromosome 1"/>
</dbReference>
<dbReference type="Gene3D" id="1.20.1250.20">
    <property type="entry name" value="MFS general substrate transporter like domains"/>
    <property type="match status" value="1"/>
</dbReference>
<dbReference type="OrthoDB" id="3936150at2759"/>
<dbReference type="PROSITE" id="PS50850">
    <property type="entry name" value="MFS"/>
    <property type="match status" value="1"/>
</dbReference>
<dbReference type="PANTHER" id="PTHR23502:SF38">
    <property type="entry name" value="POLYAMINE TRANSPORTER 4"/>
    <property type="match status" value="1"/>
</dbReference>
<dbReference type="AlphaFoldDB" id="A0A6H0XPH4"/>
<dbReference type="SUPFAM" id="SSF103473">
    <property type="entry name" value="MFS general substrate transporter"/>
    <property type="match status" value="1"/>
</dbReference>
<feature type="compositionally biased region" description="Low complexity" evidence="6">
    <location>
        <begin position="1"/>
        <end position="15"/>
    </location>
</feature>
<reference evidence="9 10" key="1">
    <citation type="journal article" date="2016" name="Sci. Rep.">
        <title>Peltaster fructicola genome reveals evolution from an invasive phytopathogen to an ectophytic parasite.</title>
        <authorList>
            <person name="Xu C."/>
            <person name="Chen H."/>
            <person name="Gleason M.L."/>
            <person name="Xu J.R."/>
            <person name="Liu H."/>
            <person name="Zhang R."/>
            <person name="Sun G."/>
        </authorList>
    </citation>
    <scope>NUCLEOTIDE SEQUENCE [LARGE SCALE GENOMIC DNA]</scope>
    <source>
        <strain evidence="9 10">LNHT1506</strain>
    </source>
</reference>
<dbReference type="Pfam" id="PF07690">
    <property type="entry name" value="MFS_1"/>
    <property type="match status" value="1"/>
</dbReference>
<dbReference type="InterPro" id="IPR011701">
    <property type="entry name" value="MFS"/>
</dbReference>
<feature type="transmembrane region" description="Helical" evidence="7">
    <location>
        <begin position="459"/>
        <end position="482"/>
    </location>
</feature>